<sequence length="203" mass="19924">MSGGCGNGGATGCGCSAAPEHSGTARPGTAPVRAGTVPVRTGAAEPGDGTGPVECRAEAVQAARSALPSRRTVFRAAGTVGVAAAAGGLAACGEQEPPADQFAAAQPATVPVAEVEVGSGTIVDQTYVVAQPREGEFYAYSSVCPHQGCQVRQITEADITCPCHNSIFSVEDGSVLTGPAESGLTPAEVTVEGDSLTVAPAAG</sequence>
<evidence type="ECO:0000256" key="6">
    <source>
        <dbReference type="ARBA" id="ARBA00023014"/>
    </source>
</evidence>
<dbReference type="EMBL" id="BAAAPZ010000012">
    <property type="protein sequence ID" value="GAA2102342.1"/>
    <property type="molecule type" value="Genomic_DNA"/>
</dbReference>
<feature type="domain" description="Rieske" evidence="10">
    <location>
        <begin position="107"/>
        <end position="198"/>
    </location>
</feature>
<dbReference type="CDD" id="cd03467">
    <property type="entry name" value="Rieske"/>
    <property type="match status" value="1"/>
</dbReference>
<dbReference type="Pfam" id="PF00355">
    <property type="entry name" value="Rieske"/>
    <property type="match status" value="1"/>
</dbReference>
<keyword evidence="4" id="KW-0479">Metal-binding</keyword>
<comment type="function">
    <text evidence="1">Iron-sulfur subunit of the cytochrome bc1 complex, an essential component of the respiratory electron transport chain required for ATP synthesis. The bc1 complex catalyzes the oxidation of menaquinol and the reduction of cytochrome c in the respiratory chain. The bc1 complex operates through a Q-cycle mechanism that couples electron transfer to generation of the proton gradient that drives ATP synthesis.</text>
</comment>
<evidence type="ECO:0000256" key="7">
    <source>
        <dbReference type="ARBA" id="ARBA00023157"/>
    </source>
</evidence>
<dbReference type="InterPro" id="IPR036922">
    <property type="entry name" value="Rieske_2Fe-2S_sf"/>
</dbReference>
<evidence type="ECO:0000256" key="4">
    <source>
        <dbReference type="ARBA" id="ARBA00022723"/>
    </source>
</evidence>
<accession>A0ABN2X1C8</accession>
<dbReference type="InterPro" id="IPR017941">
    <property type="entry name" value="Rieske_2Fe-2S"/>
</dbReference>
<dbReference type="PROSITE" id="PS51296">
    <property type="entry name" value="RIESKE"/>
    <property type="match status" value="1"/>
</dbReference>
<evidence type="ECO:0000256" key="3">
    <source>
        <dbReference type="ARBA" id="ARBA00022714"/>
    </source>
</evidence>
<evidence type="ECO:0000256" key="8">
    <source>
        <dbReference type="ARBA" id="ARBA00029586"/>
    </source>
</evidence>
<gene>
    <name evidence="11" type="ORF">GCM10009823_25780</name>
</gene>
<evidence type="ECO:0000313" key="11">
    <source>
        <dbReference type="EMBL" id="GAA2102342.1"/>
    </source>
</evidence>
<evidence type="ECO:0000256" key="1">
    <source>
        <dbReference type="ARBA" id="ARBA00002494"/>
    </source>
</evidence>
<comment type="cofactor">
    <cofactor evidence="9">
        <name>[2Fe-2S] cluster</name>
        <dbReference type="ChEBI" id="CHEBI:190135"/>
    </cofactor>
</comment>
<dbReference type="PANTHER" id="PTHR10134">
    <property type="entry name" value="CYTOCHROME B-C1 COMPLEX SUBUNIT RIESKE, MITOCHONDRIAL"/>
    <property type="match status" value="1"/>
</dbReference>
<evidence type="ECO:0000313" key="12">
    <source>
        <dbReference type="Proteomes" id="UP001500984"/>
    </source>
</evidence>
<protein>
    <recommendedName>
        <fullName evidence="2">Cytochrome bc1 complex Rieske iron-sulfur subunit</fullName>
    </recommendedName>
    <alternativeName>
        <fullName evidence="8">Cytochrome bc1 reductase complex subunit QcrA</fullName>
    </alternativeName>
</protein>
<keyword evidence="7" id="KW-1015">Disulfide bond</keyword>
<evidence type="ECO:0000256" key="2">
    <source>
        <dbReference type="ARBA" id="ARBA00015816"/>
    </source>
</evidence>
<reference evidence="11 12" key="1">
    <citation type="journal article" date="2019" name="Int. J. Syst. Evol. Microbiol.">
        <title>The Global Catalogue of Microorganisms (GCM) 10K type strain sequencing project: providing services to taxonomists for standard genome sequencing and annotation.</title>
        <authorList>
            <consortium name="The Broad Institute Genomics Platform"/>
            <consortium name="The Broad Institute Genome Sequencing Center for Infectious Disease"/>
            <person name="Wu L."/>
            <person name="Ma J."/>
        </authorList>
    </citation>
    <scope>NUCLEOTIDE SEQUENCE [LARGE SCALE GENOMIC DNA]</scope>
    <source>
        <strain evidence="11 12">JCM 15900</strain>
    </source>
</reference>
<dbReference type="SUPFAM" id="SSF50022">
    <property type="entry name" value="ISP domain"/>
    <property type="match status" value="1"/>
</dbReference>
<keyword evidence="6" id="KW-0411">Iron-sulfur</keyword>
<dbReference type="Gene3D" id="2.102.10.10">
    <property type="entry name" value="Rieske [2Fe-2S] iron-sulphur domain"/>
    <property type="match status" value="1"/>
</dbReference>
<comment type="caution">
    <text evidence="11">The sequence shown here is derived from an EMBL/GenBank/DDBJ whole genome shotgun (WGS) entry which is preliminary data.</text>
</comment>
<proteinExistence type="predicted"/>
<keyword evidence="5" id="KW-0408">Iron</keyword>
<dbReference type="PRINTS" id="PR00162">
    <property type="entry name" value="RIESKE"/>
</dbReference>
<name>A0ABN2X1C8_9MICO</name>
<keyword evidence="12" id="KW-1185">Reference proteome</keyword>
<organism evidence="11 12">
    <name type="scientific">Brevibacterium salitolerans</name>
    <dbReference type="NCBI Taxonomy" id="1403566"/>
    <lineage>
        <taxon>Bacteria</taxon>
        <taxon>Bacillati</taxon>
        <taxon>Actinomycetota</taxon>
        <taxon>Actinomycetes</taxon>
        <taxon>Micrococcales</taxon>
        <taxon>Brevibacteriaceae</taxon>
        <taxon>Brevibacterium</taxon>
    </lineage>
</organism>
<keyword evidence="3" id="KW-0001">2Fe-2S</keyword>
<evidence type="ECO:0000256" key="5">
    <source>
        <dbReference type="ARBA" id="ARBA00023004"/>
    </source>
</evidence>
<dbReference type="Proteomes" id="UP001500984">
    <property type="component" value="Unassembled WGS sequence"/>
</dbReference>
<dbReference type="InterPro" id="IPR005805">
    <property type="entry name" value="Rieske_Fe-S_prot_C"/>
</dbReference>
<dbReference type="InterPro" id="IPR014349">
    <property type="entry name" value="Rieske_Fe-S_prot"/>
</dbReference>
<evidence type="ECO:0000256" key="9">
    <source>
        <dbReference type="ARBA" id="ARBA00034078"/>
    </source>
</evidence>
<evidence type="ECO:0000259" key="10">
    <source>
        <dbReference type="PROSITE" id="PS51296"/>
    </source>
</evidence>